<dbReference type="Proteomes" id="UP000818323">
    <property type="component" value="Unassembled WGS sequence"/>
</dbReference>
<protein>
    <submittedName>
        <fullName evidence="2">Uncharacterized protein</fullName>
    </submittedName>
</protein>
<evidence type="ECO:0000256" key="1">
    <source>
        <dbReference type="SAM" id="MobiDB-lite"/>
    </source>
</evidence>
<sequence length="134" mass="14702">MARKLSLIRDDVFQIMTNKGPQTVTGHRYGALAVHEAYGGDGYVITHIPSGLNFNSAYGWFLDEEKAVAAMLKVAEVTEWENLKQEDTPKYGPICRDILHAAGGQHPGTRSPMPEGYRWQPINGYPGSAPTEAA</sequence>
<dbReference type="RefSeq" id="WP_161725965.1">
    <property type="nucleotide sequence ID" value="NZ_JAAAXI010000027.1"/>
</dbReference>
<proteinExistence type="predicted"/>
<organism evidence="2 3">
    <name type="scientific">Microvirga arsenatis</name>
    <dbReference type="NCBI Taxonomy" id="2692265"/>
    <lineage>
        <taxon>Bacteria</taxon>
        <taxon>Pseudomonadati</taxon>
        <taxon>Pseudomonadota</taxon>
        <taxon>Alphaproteobacteria</taxon>
        <taxon>Hyphomicrobiales</taxon>
        <taxon>Methylobacteriaceae</taxon>
        <taxon>Microvirga</taxon>
    </lineage>
</organism>
<keyword evidence="3" id="KW-1185">Reference proteome</keyword>
<accession>A0ABW9YVC2</accession>
<gene>
    <name evidence="2" type="ORF">GR303_06965</name>
</gene>
<reference evidence="2 3" key="1">
    <citation type="submission" date="2020-01" db="EMBL/GenBank/DDBJ databases">
        <title>Microvirga sp. nov., an arsenate reduction bacterium isolated from Tibet hotspring sediments.</title>
        <authorList>
            <person name="Yuan C.-G."/>
        </authorList>
    </citation>
    <scope>NUCLEOTIDE SEQUENCE [LARGE SCALE GENOMIC DNA]</scope>
    <source>
        <strain evidence="2 3">SYSU G3D203</strain>
    </source>
</reference>
<dbReference type="EMBL" id="JAAAXJ010000003">
    <property type="protein sequence ID" value="NBJ24095.1"/>
    <property type="molecule type" value="Genomic_DNA"/>
</dbReference>
<name>A0ABW9YVC2_9HYPH</name>
<evidence type="ECO:0000313" key="2">
    <source>
        <dbReference type="EMBL" id="NBJ24095.1"/>
    </source>
</evidence>
<feature type="region of interest" description="Disordered" evidence="1">
    <location>
        <begin position="102"/>
        <end position="134"/>
    </location>
</feature>
<comment type="caution">
    <text evidence="2">The sequence shown here is derived from an EMBL/GenBank/DDBJ whole genome shotgun (WGS) entry which is preliminary data.</text>
</comment>
<evidence type="ECO:0000313" key="3">
    <source>
        <dbReference type="Proteomes" id="UP000818323"/>
    </source>
</evidence>